<reference evidence="1" key="1">
    <citation type="journal article" date="2022" name="Plant J.">
        <title>Strategies of tolerance reflected in two North American maple genomes.</title>
        <authorList>
            <person name="McEvoy S.L."/>
            <person name="Sezen U.U."/>
            <person name="Trouern-Trend A."/>
            <person name="McMahon S.M."/>
            <person name="Schaberg P.G."/>
            <person name="Yang J."/>
            <person name="Wegrzyn J.L."/>
            <person name="Swenson N.G."/>
        </authorList>
    </citation>
    <scope>NUCLEOTIDE SEQUENCE</scope>
    <source>
        <strain evidence="1">91603</strain>
    </source>
</reference>
<dbReference type="Proteomes" id="UP001064489">
    <property type="component" value="Chromosome 6"/>
</dbReference>
<sequence length="119" mass="13574">MVGDVDTHKFTSGILITFAGGVVAWQSRLQKCVALSTTEVEFIVATEVCKELLWMKRHYRRRSLKLVVRLLGWRIPPHSRKLGDLLGWVGFPPNVEMAQREFTVLLCSQTNKRCLDCSV</sequence>
<comment type="caution">
    <text evidence="1">The sequence shown here is derived from an EMBL/GenBank/DDBJ whole genome shotgun (WGS) entry which is preliminary data.</text>
</comment>
<evidence type="ECO:0008006" key="3">
    <source>
        <dbReference type="Google" id="ProtNLM"/>
    </source>
</evidence>
<reference evidence="1" key="2">
    <citation type="submission" date="2023-02" db="EMBL/GenBank/DDBJ databases">
        <authorList>
            <person name="Swenson N.G."/>
            <person name="Wegrzyn J.L."/>
            <person name="Mcevoy S.L."/>
        </authorList>
    </citation>
    <scope>NUCLEOTIDE SEQUENCE</scope>
    <source>
        <strain evidence="1">91603</strain>
        <tissue evidence="1">Leaf</tissue>
    </source>
</reference>
<organism evidence="1 2">
    <name type="scientific">Acer negundo</name>
    <name type="common">Box elder</name>
    <dbReference type="NCBI Taxonomy" id="4023"/>
    <lineage>
        <taxon>Eukaryota</taxon>
        <taxon>Viridiplantae</taxon>
        <taxon>Streptophyta</taxon>
        <taxon>Embryophyta</taxon>
        <taxon>Tracheophyta</taxon>
        <taxon>Spermatophyta</taxon>
        <taxon>Magnoliopsida</taxon>
        <taxon>eudicotyledons</taxon>
        <taxon>Gunneridae</taxon>
        <taxon>Pentapetalae</taxon>
        <taxon>rosids</taxon>
        <taxon>malvids</taxon>
        <taxon>Sapindales</taxon>
        <taxon>Sapindaceae</taxon>
        <taxon>Hippocastanoideae</taxon>
        <taxon>Acereae</taxon>
        <taxon>Acer</taxon>
    </lineage>
</organism>
<evidence type="ECO:0000313" key="1">
    <source>
        <dbReference type="EMBL" id="KAI9192665.1"/>
    </source>
</evidence>
<dbReference type="CDD" id="cd09272">
    <property type="entry name" value="RNase_HI_RT_Ty1"/>
    <property type="match status" value="1"/>
</dbReference>
<evidence type="ECO:0000313" key="2">
    <source>
        <dbReference type="Proteomes" id="UP001064489"/>
    </source>
</evidence>
<gene>
    <name evidence="1" type="ORF">LWI28_026300</name>
</gene>
<proteinExistence type="predicted"/>
<name>A0AAD5JB59_ACENE</name>
<dbReference type="EMBL" id="JAJSOW010000004">
    <property type="protein sequence ID" value="KAI9192665.1"/>
    <property type="molecule type" value="Genomic_DNA"/>
</dbReference>
<accession>A0AAD5JB59</accession>
<dbReference type="AlphaFoldDB" id="A0AAD5JB59"/>
<protein>
    <recommendedName>
        <fullName evidence="3">Retrovirus-related Pol polyprotein from transposon TNT 1-94</fullName>
    </recommendedName>
</protein>
<keyword evidence="2" id="KW-1185">Reference proteome</keyword>